<dbReference type="Proteomes" id="UP001232148">
    <property type="component" value="Unassembled WGS sequence"/>
</dbReference>
<name>A0AAD9HBM7_9PEZI</name>
<reference evidence="1" key="1">
    <citation type="submission" date="2021-06" db="EMBL/GenBank/DDBJ databases">
        <title>Comparative genomics, transcriptomics and evolutionary studies reveal genomic signatures of adaptation to plant cell wall in hemibiotrophic fungi.</title>
        <authorList>
            <consortium name="DOE Joint Genome Institute"/>
            <person name="Baroncelli R."/>
            <person name="Diaz J.F."/>
            <person name="Benocci T."/>
            <person name="Peng M."/>
            <person name="Battaglia E."/>
            <person name="Haridas S."/>
            <person name="Andreopoulos W."/>
            <person name="Labutti K."/>
            <person name="Pangilinan J."/>
            <person name="Floch G.L."/>
            <person name="Makela M.R."/>
            <person name="Henrissat B."/>
            <person name="Grigoriev I.V."/>
            <person name="Crouch J.A."/>
            <person name="De Vries R.P."/>
            <person name="Sukno S.A."/>
            <person name="Thon M.R."/>
        </authorList>
    </citation>
    <scope>NUCLEOTIDE SEQUENCE</scope>
    <source>
        <strain evidence="1">MAFF235873</strain>
    </source>
</reference>
<organism evidence="1 2">
    <name type="scientific">Colletotrichum zoysiae</name>
    <dbReference type="NCBI Taxonomy" id="1216348"/>
    <lineage>
        <taxon>Eukaryota</taxon>
        <taxon>Fungi</taxon>
        <taxon>Dikarya</taxon>
        <taxon>Ascomycota</taxon>
        <taxon>Pezizomycotina</taxon>
        <taxon>Sordariomycetes</taxon>
        <taxon>Hypocreomycetidae</taxon>
        <taxon>Glomerellales</taxon>
        <taxon>Glomerellaceae</taxon>
        <taxon>Colletotrichum</taxon>
        <taxon>Colletotrichum graminicola species complex</taxon>
    </lineage>
</organism>
<sequence>MLNHSRFLLGVWSAPDAILQVNVDAAYLWWKNLGVVDITEIADVKLEAALLIDRTLHVEKQDMVFYELELGAKYYSPPLIVLDLTNPLFADFTHHNANRPPKIAAGAVSKKIRQRQPIAPGTETLEALWIYLGCLSSKFGWSAQLEEMKAAINHVSKGGGGALVDMAAPSSSSRAGFKPARLDLVGHEEEDGKPQVPVRVVEACQNIIHDGFSMNGHPSTLIGQPMALVNVSLSLELATPVMRTHSYADIRKCSDIELNNYKFKVMQGHNSNLCDRLVSATILGAIIDTYQPVHITTGILSPHDVKASATWLDPLLRDPDSSEGTALAEYPVPLGLYMVLEGLYKFSLNSMEEYGRFMPGKREDDGGLGAQRVCQLVEDKEKRKVGDLQPL</sequence>
<gene>
    <name evidence="1" type="ORF">LX32DRAFT_702601</name>
</gene>
<dbReference type="AlphaFoldDB" id="A0AAD9HBM7"/>
<evidence type="ECO:0000313" key="2">
    <source>
        <dbReference type="Proteomes" id="UP001232148"/>
    </source>
</evidence>
<protein>
    <submittedName>
        <fullName evidence="1">Uncharacterized protein</fullName>
    </submittedName>
</protein>
<evidence type="ECO:0000313" key="1">
    <source>
        <dbReference type="EMBL" id="KAK2025855.1"/>
    </source>
</evidence>
<accession>A0AAD9HBM7</accession>
<dbReference type="EMBL" id="MU842927">
    <property type="protein sequence ID" value="KAK2025855.1"/>
    <property type="molecule type" value="Genomic_DNA"/>
</dbReference>
<keyword evidence="2" id="KW-1185">Reference proteome</keyword>
<comment type="caution">
    <text evidence="1">The sequence shown here is derived from an EMBL/GenBank/DDBJ whole genome shotgun (WGS) entry which is preliminary data.</text>
</comment>
<proteinExistence type="predicted"/>